<proteinExistence type="predicted"/>
<keyword evidence="1" id="KW-1133">Transmembrane helix</keyword>
<gene>
    <name evidence="2" type="ORF">ACFYG5_01835</name>
</gene>
<organism evidence="2">
    <name type="scientific">Rhodanobacter sp. FW102-FHT14D07</name>
    <dbReference type="NCBI Taxonomy" id="3351462"/>
    <lineage>
        <taxon>Bacteria</taxon>
        <taxon>Pseudomonadati</taxon>
        <taxon>Pseudomonadota</taxon>
        <taxon>Gammaproteobacteria</taxon>
        <taxon>Lysobacterales</taxon>
        <taxon>Rhodanobacteraceae</taxon>
        <taxon>Rhodanobacter</taxon>
    </lineage>
</organism>
<evidence type="ECO:0000313" key="2">
    <source>
        <dbReference type="EMBL" id="XIA18906.1"/>
    </source>
</evidence>
<protein>
    <submittedName>
        <fullName evidence="2">Uncharacterized protein</fullName>
    </submittedName>
</protein>
<accession>A0AB74URJ2</accession>
<evidence type="ECO:0000256" key="1">
    <source>
        <dbReference type="SAM" id="Phobius"/>
    </source>
</evidence>
<reference evidence="2" key="1">
    <citation type="submission" date="2024-10" db="EMBL/GenBank/DDBJ databases">
        <authorList>
            <person name="Lesea H.P."/>
            <person name="Kuehl J.V."/>
            <person name="Chandonia J.-M."/>
        </authorList>
    </citation>
    <scope>NUCLEOTIDE SEQUENCE</scope>
    <source>
        <strain evidence="2">FW102-FHT14D07</strain>
    </source>
</reference>
<dbReference type="AlphaFoldDB" id="A0AB74URJ2"/>
<name>A0AB74URJ2_9GAMM</name>
<keyword evidence="1" id="KW-0472">Membrane</keyword>
<keyword evidence="1" id="KW-0812">Transmembrane</keyword>
<dbReference type="EMBL" id="CP170721">
    <property type="protein sequence ID" value="XIA18906.1"/>
    <property type="molecule type" value="Genomic_DNA"/>
</dbReference>
<sequence length="98" mass="10473">MSLFAGVALVAFAAIWLTAALTLLACAVYAFKAVRQARPGINLRGRDTLWNPLNVLLSSKMLTDAGLHYRHKFLVSLAIFVACVGGTLLFATITGHLG</sequence>
<feature type="transmembrane region" description="Helical" evidence="1">
    <location>
        <begin position="6"/>
        <end position="31"/>
    </location>
</feature>
<feature type="transmembrane region" description="Helical" evidence="1">
    <location>
        <begin position="73"/>
        <end position="93"/>
    </location>
</feature>
<dbReference type="RefSeq" id="WP_395119906.1">
    <property type="nucleotide sequence ID" value="NZ_CP170721.1"/>
</dbReference>